<reference evidence="2" key="1">
    <citation type="submission" date="2013-03" db="EMBL/GenBank/DDBJ databases">
        <title>The Genome Sequence of Anopheles christyi ACHKN1017.</title>
        <authorList>
            <consortium name="The Broad Institute Genomics Platform"/>
            <person name="Neafsey D.E."/>
            <person name="Besansky N."/>
            <person name="Walker B."/>
            <person name="Young S.K."/>
            <person name="Zeng Q."/>
            <person name="Gargeya S."/>
            <person name="Fitzgerald M."/>
            <person name="Haas B."/>
            <person name="Abouelleil A."/>
            <person name="Allen A.W."/>
            <person name="Alvarado L."/>
            <person name="Arachchi H.M."/>
            <person name="Berlin A.M."/>
            <person name="Chapman S.B."/>
            <person name="Gainer-Dewar J."/>
            <person name="Goldberg J."/>
            <person name="Griggs A."/>
            <person name="Gujja S."/>
            <person name="Hansen M."/>
            <person name="Howarth C."/>
            <person name="Imamovic A."/>
            <person name="Ireland A."/>
            <person name="Larimer J."/>
            <person name="McCowan C."/>
            <person name="Murphy C."/>
            <person name="Pearson M."/>
            <person name="Poon T.W."/>
            <person name="Priest M."/>
            <person name="Roberts A."/>
            <person name="Saif S."/>
            <person name="Shea T."/>
            <person name="Sisk P."/>
            <person name="Sykes S."/>
            <person name="Wortman J."/>
            <person name="Nusbaum C."/>
            <person name="Birren B."/>
        </authorList>
    </citation>
    <scope>NUCLEOTIDE SEQUENCE [LARGE SCALE GENOMIC DNA]</scope>
    <source>
        <strain evidence="2">ACHKN1017</strain>
    </source>
</reference>
<dbReference type="Proteomes" id="UP000075881">
    <property type="component" value="Unassembled WGS sequence"/>
</dbReference>
<evidence type="ECO:0000313" key="1">
    <source>
        <dbReference type="EnsemblMetazoa" id="ACHR014268-PA"/>
    </source>
</evidence>
<sequence>MPFDSTFSATPDFSFLATSLNLTRAKSIDPSVSVSPFSTESSSAYCTVNSKSSVCLLNVMTFFCGYEFIEPNSVRRTWRVEPLSPSRSNTT</sequence>
<organism evidence="1 2">
    <name type="scientific">Anopheles christyi</name>
    <dbReference type="NCBI Taxonomy" id="43041"/>
    <lineage>
        <taxon>Eukaryota</taxon>
        <taxon>Metazoa</taxon>
        <taxon>Ecdysozoa</taxon>
        <taxon>Arthropoda</taxon>
        <taxon>Hexapoda</taxon>
        <taxon>Insecta</taxon>
        <taxon>Pterygota</taxon>
        <taxon>Neoptera</taxon>
        <taxon>Endopterygota</taxon>
        <taxon>Diptera</taxon>
        <taxon>Nematocera</taxon>
        <taxon>Culicoidea</taxon>
        <taxon>Culicidae</taxon>
        <taxon>Anophelinae</taxon>
        <taxon>Anopheles</taxon>
    </lineage>
</organism>
<keyword evidence="2" id="KW-1185">Reference proteome</keyword>
<dbReference type="EnsemblMetazoa" id="ACHR014268-RA">
    <property type="protein sequence ID" value="ACHR014268-PA"/>
    <property type="gene ID" value="ACHR014268"/>
</dbReference>
<accession>A0A182KIJ2</accession>
<dbReference type="AlphaFoldDB" id="A0A182KIJ2"/>
<name>A0A182KIJ2_9DIPT</name>
<protein>
    <submittedName>
        <fullName evidence="1">Uncharacterized protein</fullName>
    </submittedName>
</protein>
<evidence type="ECO:0000313" key="2">
    <source>
        <dbReference type="Proteomes" id="UP000075881"/>
    </source>
</evidence>
<proteinExistence type="predicted"/>
<dbReference type="VEuPathDB" id="VectorBase:ACHR014268"/>
<reference evidence="1" key="2">
    <citation type="submission" date="2020-05" db="UniProtKB">
        <authorList>
            <consortium name="EnsemblMetazoa"/>
        </authorList>
    </citation>
    <scope>IDENTIFICATION</scope>
    <source>
        <strain evidence="1">ACHKN1017</strain>
    </source>
</reference>